<dbReference type="CDD" id="cd13280">
    <property type="entry name" value="PH_SIP3"/>
    <property type="match status" value="1"/>
</dbReference>
<dbReference type="InterPro" id="IPR031968">
    <property type="entry name" value="VASt"/>
</dbReference>
<dbReference type="EMBL" id="JBBJBU010000016">
    <property type="protein sequence ID" value="KAK7202564.1"/>
    <property type="molecule type" value="Genomic_DNA"/>
</dbReference>
<dbReference type="Pfam" id="PF00169">
    <property type="entry name" value="PH"/>
    <property type="match status" value="1"/>
</dbReference>
<reference evidence="8 9" key="1">
    <citation type="submission" date="2024-03" db="EMBL/GenBank/DDBJ databases">
        <title>Genome-scale model development and genomic sequencing of the oleaginous clade Lipomyces.</title>
        <authorList>
            <consortium name="Lawrence Berkeley National Laboratory"/>
            <person name="Czajka J.J."/>
            <person name="Han Y."/>
            <person name="Kim J."/>
            <person name="Mondo S.J."/>
            <person name="Hofstad B.A."/>
            <person name="Robles A."/>
            <person name="Haridas S."/>
            <person name="Riley R."/>
            <person name="LaButti K."/>
            <person name="Pangilinan J."/>
            <person name="Andreopoulos W."/>
            <person name="Lipzen A."/>
            <person name="Yan J."/>
            <person name="Wang M."/>
            <person name="Ng V."/>
            <person name="Grigoriev I.V."/>
            <person name="Spatafora J.W."/>
            <person name="Magnuson J.K."/>
            <person name="Baker S.E."/>
            <person name="Pomraning K.R."/>
        </authorList>
    </citation>
    <scope>NUCLEOTIDE SEQUENCE [LARGE SCALE GENOMIC DNA]</scope>
    <source>
        <strain evidence="8 9">Phaff 52-87</strain>
    </source>
</reference>
<dbReference type="InterPro" id="IPR001849">
    <property type="entry name" value="PH_domain"/>
</dbReference>
<dbReference type="GeneID" id="90039241"/>
<sequence length="1322" mass="149513">MNADSDPFRVRLIPVSLKEAALDSPSFRTASWHISEQVEAVERWIDQYVKAGHRLSIDADNMQESVNMLLGRSFPTFITENIIDHDYTLTAMKSYSEGLRIFWANFIKIIKGMEKNVIEQLDGLHRKELRQYKDIKRNFDIAQQRYDSLVAKYNSQARTKEPSSLREDAFQLYEARKLYVKVSFDLCLITVALKHGLDRVIISSFSDQWLIMGHDTNEGTDAAYGKVGDDLRRIRKWSDLMESSMKILFKELNITRRDLESLIMNEISPPRDLAEYSNWTVPNLSDRSHKSAQQQQHSGSLPASPVISSPTQPQTVTSTTQHASVIDPQSINSEKHGWLFLRTYVGKPARQAWVRRWVFVKDGIFGWLVQSPSKSYVEESDKVGVLLCNVKPSTAEDRRFCFEVTTKDTSLMLQAESQSDLVAWLNIFDAAKRKALDSPNNNDTDKAFEIISPFPEFASTVQTSADAELTHDRHEGIPSLNRTSQDFSRQPSSKRSNPPTPALQALINAGQAITGQHTAIQNFITGADRLFDEIVPPSTDLAPTTLANNPIATSMTKTAIVAHASVPPFSFPNSLTANTWGSVNWGVRQLAEEQEEERKHLQDAANGDSSHVPVVVIEPPPSEDGNSAANERELYQNRTYQSYIPYELRVQDAQLRTIFPNVGLDENVVLVFRTVWSGSTMQVFSGRAYVTQKRIYLYANNGDMVTARFRSLGDIASVRGESNQFYDAFFVDFKDGSEMSTKTYLDSGRIIQRRMSFLIENYNSAKPLGVEEILKHLLELDNQTTDVNWDEVPSPLAEDENADPMDNTAVVKATANLALDRRLLSPARQLPDRSVKPKLRLPEKAIEYDLSNTMDKLIFQRKFELSAKALFHLMFGDMSTLFVQFFVSSGAIDIKQSPWINLGGTNLDREIKFEVERTVIRGYSKRQSIVCSQKVEKMDDYLLYVVSDRRTPWNLPMAELFSQTTQFVISYVSKSSCQLSIWGAVEYNTLSSLVKTIAHRAAISDLEQDAKVINMLVTKNVRQLGTKGRTSKSIQLYGQVGKSSKPVDVSKESKIMQLQNKQQMILFFSRRTSGFLLLEELFLWLEKAVALLLTILLRSGQQLLGLITEHWFLVVVAVSSLLLNLFLGTRSTVSYFTEKRAFDTMSQIGVKPNGILAKAVYLKDLQDYLVAGKELAKEPDGVCYSKFRELSEILTPESPIELSNAVYTDSVTQDAARRIWLARQKAGIERHQHVVAIRVISRVEKELVRAEWGNWLHAQRLKCEDVLASREGGVAQREDLISSLVGVAADYASNATEWERVVREYCASCENEFENEHCGFDI</sequence>
<dbReference type="RefSeq" id="XP_064765597.1">
    <property type="nucleotide sequence ID" value="XM_064913729.1"/>
</dbReference>
<dbReference type="InterPro" id="IPR042067">
    <property type="entry name" value="Sip3_PH"/>
</dbReference>
<dbReference type="InterPro" id="IPR004148">
    <property type="entry name" value="BAR_dom"/>
</dbReference>
<dbReference type="InterPro" id="IPR027267">
    <property type="entry name" value="AH/BAR_dom_sf"/>
</dbReference>
<dbReference type="SUPFAM" id="SSF50729">
    <property type="entry name" value="PH domain-like"/>
    <property type="match status" value="1"/>
</dbReference>
<dbReference type="PANTHER" id="PTHR14248">
    <property type="entry name" value="CYCLIN Y, ISOFORM A"/>
    <property type="match status" value="1"/>
</dbReference>
<evidence type="ECO:0000256" key="3">
    <source>
        <dbReference type="ARBA" id="ARBA00022989"/>
    </source>
</evidence>
<dbReference type="InterPro" id="IPR011993">
    <property type="entry name" value="PH-like_dom_sf"/>
</dbReference>
<proteinExistence type="predicted"/>
<dbReference type="Pfam" id="PF16746">
    <property type="entry name" value="BAR_3"/>
    <property type="match status" value="1"/>
</dbReference>
<evidence type="ECO:0008006" key="10">
    <source>
        <dbReference type="Google" id="ProtNLM"/>
    </source>
</evidence>
<evidence type="ECO:0000313" key="8">
    <source>
        <dbReference type="EMBL" id="KAK7202564.1"/>
    </source>
</evidence>
<keyword evidence="9" id="KW-1185">Reference proteome</keyword>
<feature type="compositionally biased region" description="Polar residues" evidence="5">
    <location>
        <begin position="480"/>
        <end position="497"/>
    </location>
</feature>
<accession>A0ABR1EY81</accession>
<gene>
    <name evidence="8" type="ORF">BZA70DRAFT_285386</name>
</gene>
<comment type="caution">
    <text evidence="8">The sequence shown here is derived from an EMBL/GenBank/DDBJ whole genome shotgun (WGS) entry which is preliminary data.</text>
</comment>
<dbReference type="SMART" id="SM00233">
    <property type="entry name" value="PH"/>
    <property type="match status" value="1"/>
</dbReference>
<dbReference type="CDD" id="cd07609">
    <property type="entry name" value="BAR_SIP3_fungi"/>
    <property type="match status" value="1"/>
</dbReference>
<evidence type="ECO:0000256" key="4">
    <source>
        <dbReference type="ARBA" id="ARBA00023136"/>
    </source>
</evidence>
<dbReference type="PROSITE" id="PS51778">
    <property type="entry name" value="VAST"/>
    <property type="match status" value="1"/>
</dbReference>
<evidence type="ECO:0000313" key="9">
    <source>
        <dbReference type="Proteomes" id="UP001498771"/>
    </source>
</evidence>
<feature type="compositionally biased region" description="Low complexity" evidence="5">
    <location>
        <begin position="308"/>
        <end position="321"/>
    </location>
</feature>
<dbReference type="InterPro" id="IPR039463">
    <property type="entry name" value="Sip3/Lam1_BAR"/>
</dbReference>
<keyword evidence="2" id="KW-0812">Transmembrane</keyword>
<organism evidence="8 9">
    <name type="scientific">Myxozyma melibiosi</name>
    <dbReference type="NCBI Taxonomy" id="54550"/>
    <lineage>
        <taxon>Eukaryota</taxon>
        <taxon>Fungi</taxon>
        <taxon>Dikarya</taxon>
        <taxon>Ascomycota</taxon>
        <taxon>Saccharomycotina</taxon>
        <taxon>Lipomycetes</taxon>
        <taxon>Lipomycetales</taxon>
        <taxon>Lipomycetaceae</taxon>
        <taxon>Myxozyma</taxon>
    </lineage>
</organism>
<dbReference type="Pfam" id="PF16016">
    <property type="entry name" value="VASt"/>
    <property type="match status" value="1"/>
</dbReference>
<keyword evidence="3" id="KW-1133">Transmembrane helix</keyword>
<evidence type="ECO:0000256" key="1">
    <source>
        <dbReference type="ARBA" id="ARBA00004370"/>
    </source>
</evidence>
<comment type="subcellular location">
    <subcellularLocation>
        <location evidence="1">Membrane</location>
    </subcellularLocation>
</comment>
<keyword evidence="4" id="KW-0472">Membrane</keyword>
<feature type="region of interest" description="Disordered" evidence="5">
    <location>
        <begin position="473"/>
        <end position="502"/>
    </location>
</feature>
<evidence type="ECO:0000259" key="7">
    <source>
        <dbReference type="PROSITE" id="PS51778"/>
    </source>
</evidence>
<evidence type="ECO:0000256" key="5">
    <source>
        <dbReference type="SAM" id="MobiDB-lite"/>
    </source>
</evidence>
<evidence type="ECO:0000256" key="2">
    <source>
        <dbReference type="ARBA" id="ARBA00022692"/>
    </source>
</evidence>
<dbReference type="Gene3D" id="1.20.1270.60">
    <property type="entry name" value="Arfaptin homology (AH) domain/BAR domain"/>
    <property type="match status" value="1"/>
</dbReference>
<protein>
    <recommendedName>
        <fullName evidence="10">Transcription factor SipA3</fullName>
    </recommendedName>
</protein>
<dbReference type="Proteomes" id="UP001498771">
    <property type="component" value="Unassembled WGS sequence"/>
</dbReference>
<name>A0ABR1EY81_9ASCO</name>
<feature type="domain" description="PH" evidence="6">
    <location>
        <begin position="332"/>
        <end position="433"/>
    </location>
</feature>
<dbReference type="PROSITE" id="PS50003">
    <property type="entry name" value="PH_DOMAIN"/>
    <property type="match status" value="1"/>
</dbReference>
<dbReference type="Gene3D" id="2.30.29.30">
    <property type="entry name" value="Pleckstrin-homology domain (PH domain)/Phosphotyrosine-binding domain (PTB)"/>
    <property type="match status" value="1"/>
</dbReference>
<dbReference type="SUPFAM" id="SSF103657">
    <property type="entry name" value="BAR/IMD domain-like"/>
    <property type="match status" value="1"/>
</dbReference>
<feature type="domain" description="VASt" evidence="7">
    <location>
        <begin position="854"/>
        <end position="1025"/>
    </location>
</feature>
<feature type="compositionally biased region" description="Polar residues" evidence="5">
    <location>
        <begin position="285"/>
        <end position="301"/>
    </location>
</feature>
<feature type="region of interest" description="Disordered" evidence="5">
    <location>
        <begin position="591"/>
        <end position="613"/>
    </location>
</feature>
<evidence type="ECO:0000259" key="6">
    <source>
        <dbReference type="PROSITE" id="PS50003"/>
    </source>
</evidence>
<feature type="region of interest" description="Disordered" evidence="5">
    <location>
        <begin position="285"/>
        <end position="327"/>
    </location>
</feature>